<dbReference type="PANTHER" id="PTHR11909">
    <property type="entry name" value="CASEIN KINASE-RELATED"/>
    <property type="match status" value="1"/>
</dbReference>
<dbReference type="Gene3D" id="1.10.510.10">
    <property type="entry name" value="Transferase(Phosphotransferase) domain 1"/>
    <property type="match status" value="1"/>
</dbReference>
<dbReference type="InterPro" id="IPR017441">
    <property type="entry name" value="Protein_kinase_ATP_BS"/>
</dbReference>
<evidence type="ECO:0000256" key="2">
    <source>
        <dbReference type="PROSITE-ProRule" id="PRU10141"/>
    </source>
</evidence>
<keyword evidence="2" id="KW-0067">ATP-binding</keyword>
<reference evidence="4 5" key="1">
    <citation type="submission" date="2016-11" db="EMBL/GenBank/DDBJ databases">
        <title>The macronuclear genome of Stentor coeruleus: a giant cell with tiny introns.</title>
        <authorList>
            <person name="Slabodnick M."/>
            <person name="Ruby J.G."/>
            <person name="Reiff S.B."/>
            <person name="Swart E.C."/>
            <person name="Gosai S."/>
            <person name="Prabakaran S."/>
            <person name="Witkowska E."/>
            <person name="Larue G.E."/>
            <person name="Fisher S."/>
            <person name="Freeman R.M."/>
            <person name="Gunawardena J."/>
            <person name="Chu W."/>
            <person name="Stover N.A."/>
            <person name="Gregory B.D."/>
            <person name="Nowacki M."/>
            <person name="Derisi J."/>
            <person name="Roy S.W."/>
            <person name="Marshall W.F."/>
            <person name="Sood P."/>
        </authorList>
    </citation>
    <scope>NUCLEOTIDE SEQUENCE [LARGE SCALE GENOMIC DNA]</scope>
    <source>
        <strain evidence="4">WM001</strain>
    </source>
</reference>
<protein>
    <recommendedName>
        <fullName evidence="1">Casein kinase I</fullName>
    </recommendedName>
</protein>
<evidence type="ECO:0000313" key="5">
    <source>
        <dbReference type="Proteomes" id="UP000187209"/>
    </source>
</evidence>
<dbReference type="InterPro" id="IPR000719">
    <property type="entry name" value="Prot_kinase_dom"/>
</dbReference>
<comment type="caution">
    <text evidence="4">The sequence shown here is derived from an EMBL/GenBank/DDBJ whole genome shotgun (WGS) entry which is preliminary data.</text>
</comment>
<dbReference type="Pfam" id="PF00069">
    <property type="entry name" value="Pkinase"/>
    <property type="match status" value="1"/>
</dbReference>
<evidence type="ECO:0000313" key="4">
    <source>
        <dbReference type="EMBL" id="OMJ91036.1"/>
    </source>
</evidence>
<dbReference type="AlphaFoldDB" id="A0A1R2CPV1"/>
<dbReference type="InterPro" id="IPR011009">
    <property type="entry name" value="Kinase-like_dom_sf"/>
</dbReference>
<feature type="binding site" evidence="2">
    <location>
        <position position="39"/>
    </location>
    <ligand>
        <name>ATP</name>
        <dbReference type="ChEBI" id="CHEBI:30616"/>
    </ligand>
</feature>
<dbReference type="EMBL" id="MPUH01000090">
    <property type="protein sequence ID" value="OMJ91036.1"/>
    <property type="molecule type" value="Genomic_DNA"/>
</dbReference>
<feature type="domain" description="Protein kinase" evidence="3">
    <location>
        <begin position="10"/>
        <end position="269"/>
    </location>
</feature>
<dbReference type="PROSITE" id="PS50011">
    <property type="entry name" value="PROTEIN_KINASE_DOM"/>
    <property type="match status" value="1"/>
</dbReference>
<dbReference type="SUPFAM" id="SSF56112">
    <property type="entry name" value="Protein kinase-like (PK-like)"/>
    <property type="match status" value="1"/>
</dbReference>
<dbReference type="PROSITE" id="PS00107">
    <property type="entry name" value="PROTEIN_KINASE_ATP"/>
    <property type="match status" value="1"/>
</dbReference>
<sequence>MSFPKRIQQYSIEKVLGVGGYGQVFLASTTKTSEKIAVKVSHDRQSLMKEYGLLKHLSKLDGFMKVYEYGELEEEDFFVAELLGKNLSYNFNDRILSFECVCAIGLELLNKIEKMHENDVIHRDIKPSQFLISTDKKSIYLVDFGMACFFRVKGNNKEFKTRRKCRGTVSYASINNHLGFRQSRRDDLESLCYSLLYLVRGGLPWKLEKRIEGFKKWKLVLNQKINISDKELFGNLPPEFSVMLKYTRKLCYDQTPNYAYMKSLLGKFLVSDKIWCYFDWLDSPDKPFMQKRNSQIVAGATIVTKLKREKKVYQVHTKKRKTTTATKSILRYKVLNIAGSLDSIGSEKISVKNRISAAIKTRKQNLSGSNNQISNASESSIGYFKNAQLNEEMGDFKLKKFKTKKTMKLYKVLSALDLDKAEENVNLKTNNAYYSNSLLPSGSGLLQDTSNECNTPRLELPEFKNRELILRARKKFADELYANKCVLI</sequence>
<dbReference type="Proteomes" id="UP000187209">
    <property type="component" value="Unassembled WGS sequence"/>
</dbReference>
<name>A0A1R2CPV1_9CILI</name>
<gene>
    <name evidence="4" type="ORF">SteCoe_6501</name>
</gene>
<evidence type="ECO:0000259" key="3">
    <source>
        <dbReference type="PROSITE" id="PS50011"/>
    </source>
</evidence>
<keyword evidence="2" id="KW-0547">Nucleotide-binding</keyword>
<evidence type="ECO:0000256" key="1">
    <source>
        <dbReference type="ARBA" id="ARBA00023860"/>
    </source>
</evidence>
<dbReference type="GO" id="GO:0004672">
    <property type="term" value="F:protein kinase activity"/>
    <property type="evidence" value="ECO:0007669"/>
    <property type="project" value="InterPro"/>
</dbReference>
<dbReference type="GO" id="GO:0005524">
    <property type="term" value="F:ATP binding"/>
    <property type="evidence" value="ECO:0007669"/>
    <property type="project" value="UniProtKB-UniRule"/>
</dbReference>
<dbReference type="InterPro" id="IPR050235">
    <property type="entry name" value="CK1_Ser-Thr_kinase"/>
</dbReference>
<accession>A0A1R2CPV1</accession>
<proteinExistence type="predicted"/>
<keyword evidence="5" id="KW-1185">Reference proteome</keyword>
<organism evidence="4 5">
    <name type="scientific">Stentor coeruleus</name>
    <dbReference type="NCBI Taxonomy" id="5963"/>
    <lineage>
        <taxon>Eukaryota</taxon>
        <taxon>Sar</taxon>
        <taxon>Alveolata</taxon>
        <taxon>Ciliophora</taxon>
        <taxon>Postciliodesmatophora</taxon>
        <taxon>Heterotrichea</taxon>
        <taxon>Heterotrichida</taxon>
        <taxon>Stentoridae</taxon>
        <taxon>Stentor</taxon>
    </lineage>
</organism>